<dbReference type="Proteomes" id="UP001470230">
    <property type="component" value="Unassembled WGS sequence"/>
</dbReference>
<organism evidence="2 3">
    <name type="scientific">Tritrichomonas musculus</name>
    <dbReference type="NCBI Taxonomy" id="1915356"/>
    <lineage>
        <taxon>Eukaryota</taxon>
        <taxon>Metamonada</taxon>
        <taxon>Parabasalia</taxon>
        <taxon>Tritrichomonadida</taxon>
        <taxon>Tritrichomonadidae</taxon>
        <taxon>Tritrichomonas</taxon>
    </lineage>
</organism>
<dbReference type="EMBL" id="JAPFFF010000038">
    <property type="protein sequence ID" value="KAK8842482.1"/>
    <property type="molecule type" value="Genomic_DNA"/>
</dbReference>
<evidence type="ECO:0000313" key="2">
    <source>
        <dbReference type="EMBL" id="KAK8842482.1"/>
    </source>
</evidence>
<evidence type="ECO:0000256" key="1">
    <source>
        <dbReference type="SAM" id="Coils"/>
    </source>
</evidence>
<comment type="caution">
    <text evidence="2">The sequence shown here is derived from an EMBL/GenBank/DDBJ whole genome shotgun (WGS) entry which is preliminary data.</text>
</comment>
<evidence type="ECO:0008006" key="4">
    <source>
        <dbReference type="Google" id="ProtNLM"/>
    </source>
</evidence>
<dbReference type="SUPFAM" id="SSF48403">
    <property type="entry name" value="Ankyrin repeat"/>
    <property type="match status" value="1"/>
</dbReference>
<keyword evidence="1" id="KW-0175">Coiled coil</keyword>
<feature type="coiled-coil region" evidence="1">
    <location>
        <begin position="12"/>
        <end position="46"/>
    </location>
</feature>
<sequence>MEPELQNYLHKIKKIQNSVLQYIDDEQNLEENFQNLLQMLNDQKILEDRPTFKLILHLISTISNNHHRSPTFSSKFERILNQIKNDITKNFSNYEIFQIFKKNPKILYFLLQNKFVTFNDHQIISYVSDFDNRYFYLNYFSNELGQINSSFRLDDSYNGPLDEEKRKIGENDAEICSIIRNDAIDDFINFVSKNSIDLTMKIEPSIYETNPFLFAEEQTLIEYSAFFGSIKIFTHLYNNGVSLSPSLWNFAAHGNNLEIICFLQKKKIKPEYEFYDFVLEEAIKCHHNEIANYVKNTLMKEDDIYGLSLYSVTENDYYNDILNYSYHYYNFAFFSSDFANKFTFYYACQYDYYEIVDLLLKTKKIDLNAKIILFF</sequence>
<name>A0ABR2H8D4_9EUKA</name>
<keyword evidence="3" id="KW-1185">Reference proteome</keyword>
<evidence type="ECO:0000313" key="3">
    <source>
        <dbReference type="Proteomes" id="UP001470230"/>
    </source>
</evidence>
<dbReference type="PANTHER" id="PTHR24159:SF5">
    <property type="entry name" value="ANK_REP_REGION DOMAIN-CONTAINING PROTEIN"/>
    <property type="match status" value="1"/>
</dbReference>
<proteinExistence type="predicted"/>
<gene>
    <name evidence="2" type="ORF">M9Y10_026071</name>
</gene>
<dbReference type="InterPro" id="IPR036770">
    <property type="entry name" value="Ankyrin_rpt-contain_sf"/>
</dbReference>
<protein>
    <recommendedName>
        <fullName evidence="4">DUF3447 domain-containing protein</fullName>
    </recommendedName>
</protein>
<dbReference type="PANTHER" id="PTHR24159">
    <property type="match status" value="1"/>
</dbReference>
<reference evidence="2 3" key="1">
    <citation type="submission" date="2024-04" db="EMBL/GenBank/DDBJ databases">
        <title>Tritrichomonas musculus Genome.</title>
        <authorList>
            <person name="Alves-Ferreira E."/>
            <person name="Grigg M."/>
            <person name="Lorenzi H."/>
            <person name="Galac M."/>
        </authorList>
    </citation>
    <scope>NUCLEOTIDE SEQUENCE [LARGE SCALE GENOMIC DNA]</scope>
    <source>
        <strain evidence="2 3">EAF2021</strain>
    </source>
</reference>
<accession>A0ABR2H8D4</accession>